<protein>
    <submittedName>
        <fullName evidence="4">Adhesin-like protein with cysteine protease domain</fullName>
    </submittedName>
</protein>
<feature type="region of interest" description="Disordered" evidence="2">
    <location>
        <begin position="42"/>
        <end position="74"/>
    </location>
</feature>
<sequence>MRLRYFAIISLILLIFLVPVSFASETNLDSIELNDLADSSTEIDDSTDLNQDYSSNQDLSLNQNSDSNLSNEQELYSNKLSENSLDSNSQSSNDLSNSLYLSSNGVRLADLNSSFAQFNTSLNDSNTIYVNSSYIGSDEFGTQSNPYKTVLAGINAATTDLNNVYIANGVYNINTTITVLKSINIIGESLNVILNASNENNILSVKGSSVEVSIFNLTFRNGYANKGGAIYVDKSSLNIIGSLFDSNIAYVTSDNGYGGAIYNNAGFLKLYNTTFKNNKVVAAYNIVSEGFGGAIYNELGEMTVLNSKFYNNSIDIRNISKSSYGAGGAIFNRAGFVTIFNSSISNNSIYTNYSLGGAISIWASRNVYIINSTINDNIISGSYGFASVISNKGTLLQIENSTISNNNINASSVENSTIYNINGNFNLINSKMENNKIKTIKTNLLMCLEDQLIVNSSFNLANELKGLNMTSLPSHYDLREEGLVTAVKNQGSSGACWAFAFYSAMESYLLKVENISYDFSENNMKNCMGDGSENSTDWDDGGAYVVALAYLLRWSGAINETDDPFNARSKVSPTNLTRVKYLTDALYIPLRLGALDNDQIKTAILKYGAIFVPVYSNIIKANSKSGYSDIQYICNHAVAIVGWDDNYSASNFKDTPPGDGAFIIKNSWGTSGGEQGYYYISYYDASFAASIETSAAVAVTNVVNTTGEYRNNYYYDTFGNTFETIGYNSDTIWFANQFTAISDNPLNAFGLYTYGDSTYTVNITVNNKSVYTSSGKIVGAGFHTIKLSRYVPLTKGDTFRIIVKLTTPSTLFPLAVETNYSGFTPRAKSDYNQSFISPDGKTWYDLRNSSNNRAVKFYEDMYFYTLKNASVCLKAYTAFADELELNLSSNSPIYYTGDTIKLNLTVTNRGDLASNSSIAVPLDKSYSIVSYKISENNGNKSYDIHYNGSSFNMASGIWSIPYLENEESVSLILSLKMNSNNDVNIKVSANSSSCSVKDNVYANISLKYKIPSKFANIPSINTTARSYGLLNFTLLDINNKPLANKNVNLLLLKLDDEEDEDLSLNDTNLYYSDSSISNASVISNLTLKTNGNGIVQYKLNLTLGEYLFKLAFDEDKNYQASDYNYSLNITKRKSTKILCKDMVTYSVVAEVDGRSGEYFNVTLTDCDGYAMADKFIQIGFNGRIYNRTTDSEGKARLQINLKNPNAYTFAICFLSDDDYYASFEVAKITVNKKKMSLNVPNKAYKASEKSKILTATLIENNKKTVANKLLTFTVDGKTYSAKTNSAGVASVKVSLSSKKIYSFTVKFAGDDCYGSATKSAKVIIK</sequence>
<dbReference type="Proteomes" id="UP000008680">
    <property type="component" value="Chromosome"/>
</dbReference>
<dbReference type="InterPro" id="IPR013128">
    <property type="entry name" value="Peptidase_C1A"/>
</dbReference>
<name>D3E2D2_METRM</name>
<dbReference type="SUPFAM" id="SSF54001">
    <property type="entry name" value="Cysteine proteinases"/>
    <property type="match status" value="1"/>
</dbReference>
<evidence type="ECO:0000259" key="3">
    <source>
        <dbReference type="SMART" id="SM00645"/>
    </source>
</evidence>
<dbReference type="InterPro" id="IPR001434">
    <property type="entry name" value="OmcB-like_DUF11"/>
</dbReference>
<dbReference type="STRING" id="634498.mru_0842"/>
<dbReference type="HOGENOM" id="CLU_284099_0_0_2"/>
<dbReference type="Pfam" id="PF18560">
    <property type="entry name" value="Lectin_like"/>
    <property type="match status" value="1"/>
</dbReference>
<keyword evidence="5" id="KW-1185">Reference proteome</keyword>
<dbReference type="GO" id="GO:0006508">
    <property type="term" value="P:proteolysis"/>
    <property type="evidence" value="ECO:0007669"/>
    <property type="project" value="UniProtKB-KW"/>
</dbReference>
<dbReference type="Pfam" id="PF00112">
    <property type="entry name" value="Peptidase_C1"/>
    <property type="match status" value="1"/>
</dbReference>
<dbReference type="SUPFAM" id="SSF51126">
    <property type="entry name" value="Pectin lyase-like"/>
    <property type="match status" value="1"/>
</dbReference>
<dbReference type="eggNOG" id="arCOG02555">
    <property type="taxonomic scope" value="Archaea"/>
</dbReference>
<dbReference type="GO" id="GO:0008234">
    <property type="term" value="F:cysteine-type peptidase activity"/>
    <property type="evidence" value="ECO:0007669"/>
    <property type="project" value="InterPro"/>
</dbReference>
<organism evidence="4 5">
    <name type="scientific">Methanobrevibacter ruminantium (strain ATCC 35063 / DSM 1093 / JCM 13430 / OCM 146 / M1)</name>
    <name type="common">Methanobacterium ruminantium</name>
    <dbReference type="NCBI Taxonomy" id="634498"/>
    <lineage>
        <taxon>Archaea</taxon>
        <taxon>Methanobacteriati</taxon>
        <taxon>Methanobacteriota</taxon>
        <taxon>Methanomada group</taxon>
        <taxon>Methanobacteria</taxon>
        <taxon>Methanobacteriales</taxon>
        <taxon>Methanobacteriaceae</taxon>
        <taxon>Methanobrevibacter</taxon>
    </lineage>
</organism>
<reference evidence="4 5" key="1">
    <citation type="journal article" date="2010" name="PLoS ONE">
        <title>The genome sequence of the rumen methanogen Methanobrevibacter ruminantium reveals new possibilities for controlling ruminant methane emissions.</title>
        <authorList>
            <person name="Leahy S.C."/>
            <person name="Kelly W.J."/>
            <person name="Altermann E."/>
            <person name="Ronimus R.S."/>
            <person name="Yeoman C.J."/>
            <person name="Pacheco D.M."/>
            <person name="Li D."/>
            <person name="Kong Z."/>
            <person name="McTavish S."/>
            <person name="Sang C."/>
            <person name="Lambie S.C."/>
            <person name="Janssen P.H."/>
            <person name="Dey D."/>
            <person name="Attwood G.T."/>
        </authorList>
    </citation>
    <scope>NUCLEOTIDE SEQUENCE [LARGE SCALE GENOMIC DNA]</scope>
    <source>
        <strain evidence="5">ATCC 35063 / DSM 1093 / JCM 13430 / OCM 146 / M1</strain>
    </source>
</reference>
<dbReference type="Gene3D" id="3.90.70.10">
    <property type="entry name" value="Cysteine proteinases"/>
    <property type="match status" value="1"/>
</dbReference>
<dbReference type="eggNOG" id="arCOG02488">
    <property type="taxonomic scope" value="Archaea"/>
</dbReference>
<evidence type="ECO:0000256" key="2">
    <source>
        <dbReference type="SAM" id="MobiDB-lite"/>
    </source>
</evidence>
<dbReference type="PANTHER" id="PTHR12411">
    <property type="entry name" value="CYSTEINE PROTEASE FAMILY C1-RELATED"/>
    <property type="match status" value="1"/>
</dbReference>
<dbReference type="InterPro" id="IPR000668">
    <property type="entry name" value="Peptidase_C1A_C"/>
</dbReference>
<dbReference type="CDD" id="cd02619">
    <property type="entry name" value="Peptidase_C1"/>
    <property type="match status" value="1"/>
</dbReference>
<dbReference type="RefSeq" id="WP_012955644.1">
    <property type="nucleotide sequence ID" value="NC_013790.1"/>
</dbReference>
<dbReference type="KEGG" id="mru:mru_0842"/>
<dbReference type="OrthoDB" id="78423at2157"/>
<proteinExistence type="inferred from homology"/>
<evidence type="ECO:0000313" key="4">
    <source>
        <dbReference type="EMBL" id="ADC46693.1"/>
    </source>
</evidence>
<dbReference type="InterPro" id="IPR040528">
    <property type="entry name" value="Lectin-like"/>
</dbReference>
<dbReference type="Pfam" id="PF01345">
    <property type="entry name" value="DUF11"/>
    <property type="match status" value="1"/>
</dbReference>
<dbReference type="InterPro" id="IPR038765">
    <property type="entry name" value="Papain-like_cys_pep_sf"/>
</dbReference>
<dbReference type="InterPro" id="IPR012334">
    <property type="entry name" value="Pectin_lyas_fold"/>
</dbReference>
<evidence type="ECO:0000256" key="1">
    <source>
        <dbReference type="ARBA" id="ARBA00008455"/>
    </source>
</evidence>
<accession>D3E2D2</accession>
<feature type="domain" description="Peptidase C1A papain C-terminal" evidence="3">
    <location>
        <begin position="472"/>
        <end position="699"/>
    </location>
</feature>
<feature type="compositionally biased region" description="Low complexity" evidence="2">
    <location>
        <begin position="54"/>
        <end position="74"/>
    </location>
</feature>
<comment type="similarity">
    <text evidence="1">Belongs to the peptidase C1 family.</text>
</comment>
<gene>
    <name evidence="4" type="ordered locus">mru_0842</name>
</gene>
<evidence type="ECO:0000313" key="5">
    <source>
        <dbReference type="Proteomes" id="UP000008680"/>
    </source>
</evidence>
<dbReference type="SMART" id="SM00645">
    <property type="entry name" value="Pept_C1"/>
    <property type="match status" value="1"/>
</dbReference>
<dbReference type="EMBL" id="CP001719">
    <property type="protein sequence ID" value="ADC46693.1"/>
    <property type="molecule type" value="Genomic_DNA"/>
</dbReference>
<dbReference type="InterPro" id="IPR011050">
    <property type="entry name" value="Pectin_lyase_fold/virulence"/>
</dbReference>
<dbReference type="eggNOG" id="arCOG03607">
    <property type="taxonomic scope" value="Archaea"/>
</dbReference>
<dbReference type="PATRIC" id="fig|634498.28.peg.843"/>
<dbReference type="GeneID" id="8770493"/>
<dbReference type="Gene3D" id="2.160.20.10">
    <property type="entry name" value="Single-stranded right-handed beta-helix, Pectin lyase-like"/>
    <property type="match status" value="1"/>
</dbReference>